<reference evidence="1" key="1">
    <citation type="journal article" date="2014" name="Front. Microbiol.">
        <title>High frequency of phylogenetically diverse reductive dehalogenase-homologous genes in deep subseafloor sedimentary metagenomes.</title>
        <authorList>
            <person name="Kawai M."/>
            <person name="Futagami T."/>
            <person name="Toyoda A."/>
            <person name="Takaki Y."/>
            <person name="Nishi S."/>
            <person name="Hori S."/>
            <person name="Arai W."/>
            <person name="Tsubouchi T."/>
            <person name="Morono Y."/>
            <person name="Uchiyama I."/>
            <person name="Ito T."/>
            <person name="Fujiyama A."/>
            <person name="Inagaki F."/>
            <person name="Takami H."/>
        </authorList>
    </citation>
    <scope>NUCLEOTIDE SEQUENCE</scope>
    <source>
        <strain evidence="1">Expedition CK06-06</strain>
    </source>
</reference>
<feature type="non-terminal residue" evidence="1">
    <location>
        <position position="1"/>
    </location>
</feature>
<proteinExistence type="predicted"/>
<feature type="non-terminal residue" evidence="1">
    <location>
        <position position="47"/>
    </location>
</feature>
<accession>X1JDE8</accession>
<comment type="caution">
    <text evidence="1">The sequence shown here is derived from an EMBL/GenBank/DDBJ whole genome shotgun (WGS) entry which is preliminary data.</text>
</comment>
<evidence type="ECO:0000313" key="1">
    <source>
        <dbReference type="EMBL" id="GAH92736.1"/>
    </source>
</evidence>
<gene>
    <name evidence="1" type="ORF">S03H2_72731</name>
</gene>
<name>X1JDE8_9ZZZZ</name>
<organism evidence="1">
    <name type="scientific">marine sediment metagenome</name>
    <dbReference type="NCBI Taxonomy" id="412755"/>
    <lineage>
        <taxon>unclassified sequences</taxon>
        <taxon>metagenomes</taxon>
        <taxon>ecological metagenomes</taxon>
    </lineage>
</organism>
<dbReference type="EMBL" id="BARU01049369">
    <property type="protein sequence ID" value="GAH92736.1"/>
    <property type="molecule type" value="Genomic_DNA"/>
</dbReference>
<sequence>YFVLDEANQPEHNPRNWWNIYRYDGKRIEPVTSEIEIVLIIKFRITN</sequence>
<dbReference type="AlphaFoldDB" id="X1JDE8"/>
<protein>
    <submittedName>
        <fullName evidence="1">Uncharacterized protein</fullName>
    </submittedName>
</protein>